<dbReference type="EMBL" id="VSSQ01011502">
    <property type="protein sequence ID" value="MPM46992.1"/>
    <property type="molecule type" value="Genomic_DNA"/>
</dbReference>
<accession>A0A645A1S7</accession>
<sequence length="100" mass="11423">MGVDNVHYDCNSKPVGLINQLLKLFGSPEPRTHCVKPRNLVSERTIVRVFLYGHKLDSVVSEGCYVGQNVLLEMGKTCNGRLFGSHTYMSFIYDWIDDLW</sequence>
<organism evidence="1">
    <name type="scientific">bioreactor metagenome</name>
    <dbReference type="NCBI Taxonomy" id="1076179"/>
    <lineage>
        <taxon>unclassified sequences</taxon>
        <taxon>metagenomes</taxon>
        <taxon>ecological metagenomes</taxon>
    </lineage>
</organism>
<reference evidence="1" key="1">
    <citation type="submission" date="2019-08" db="EMBL/GenBank/DDBJ databases">
        <authorList>
            <person name="Kucharzyk K."/>
            <person name="Murdoch R.W."/>
            <person name="Higgins S."/>
            <person name="Loffler F."/>
        </authorList>
    </citation>
    <scope>NUCLEOTIDE SEQUENCE</scope>
</reference>
<evidence type="ECO:0000313" key="1">
    <source>
        <dbReference type="EMBL" id="MPM46992.1"/>
    </source>
</evidence>
<proteinExistence type="predicted"/>
<name>A0A645A1S7_9ZZZZ</name>
<dbReference type="AlphaFoldDB" id="A0A645A1S7"/>
<protein>
    <submittedName>
        <fullName evidence="1">Uncharacterized protein</fullName>
    </submittedName>
</protein>
<comment type="caution">
    <text evidence="1">The sequence shown here is derived from an EMBL/GenBank/DDBJ whole genome shotgun (WGS) entry which is preliminary data.</text>
</comment>
<gene>
    <name evidence="1" type="ORF">SDC9_93699</name>
</gene>